<name>A0ABQ5A4B4_9ASTR</name>
<feature type="region of interest" description="Disordered" evidence="1">
    <location>
        <begin position="137"/>
        <end position="156"/>
    </location>
</feature>
<evidence type="ECO:0000313" key="2">
    <source>
        <dbReference type="EMBL" id="GJS96142.1"/>
    </source>
</evidence>
<evidence type="ECO:0000313" key="3">
    <source>
        <dbReference type="Proteomes" id="UP001151760"/>
    </source>
</evidence>
<accession>A0ABQ5A4B4</accession>
<keyword evidence="3" id="KW-1185">Reference proteome</keyword>
<reference evidence="2" key="1">
    <citation type="journal article" date="2022" name="Int. J. Mol. Sci.">
        <title>Draft Genome of Tanacetum Coccineum: Genomic Comparison of Closely Related Tanacetum-Family Plants.</title>
        <authorList>
            <person name="Yamashiro T."/>
            <person name="Shiraishi A."/>
            <person name="Nakayama K."/>
            <person name="Satake H."/>
        </authorList>
    </citation>
    <scope>NUCLEOTIDE SEQUENCE</scope>
</reference>
<dbReference type="EMBL" id="BQNB010011864">
    <property type="protein sequence ID" value="GJS96142.1"/>
    <property type="molecule type" value="Genomic_DNA"/>
</dbReference>
<reference evidence="2" key="2">
    <citation type="submission" date="2022-01" db="EMBL/GenBank/DDBJ databases">
        <authorList>
            <person name="Yamashiro T."/>
            <person name="Shiraishi A."/>
            <person name="Satake H."/>
            <person name="Nakayama K."/>
        </authorList>
    </citation>
    <scope>NUCLEOTIDE SEQUENCE</scope>
</reference>
<comment type="caution">
    <text evidence="2">The sequence shown here is derived from an EMBL/GenBank/DDBJ whole genome shotgun (WGS) entry which is preliminary data.</text>
</comment>
<feature type="region of interest" description="Disordered" evidence="1">
    <location>
        <begin position="170"/>
        <end position="189"/>
    </location>
</feature>
<dbReference type="Proteomes" id="UP001151760">
    <property type="component" value="Unassembled WGS sequence"/>
</dbReference>
<sequence>MRRNKIQLTPSGQLIKVLSLKNLRPKKRAPFHYINQRSQANKNPTNHRLYHALMEALIADEDAMDKEVADKALAHGSTRVDQLRGGNLFSQLQFISTSPPKVMTESSKKPRESLVHLLPKQHPLLLNRWQITDTRDAGDMSKQDEGNVSDMEDTNNAHIPKVSTTTWFKPIPESERPATPEPEWTIPPNDFPKKTNFAKCIRHIHFKVWRKTISRKTIYVGPFIKWFCRCRTGKNEALQKLFRKQSDLILRNPQCDSCQSGLKNMDTTTKEIILRRADFKIQDLEKDFKNLHPNDLKICSYSYSRKAQPSCPKTDKIIFTNKAVNMWIRNLTIRSYPKPRAVVSETEIIDRKLMELNELQSLVLMGHDKSNGKADQMVKDFHLYEYNNGMVD</sequence>
<proteinExistence type="predicted"/>
<evidence type="ECO:0000256" key="1">
    <source>
        <dbReference type="SAM" id="MobiDB-lite"/>
    </source>
</evidence>
<gene>
    <name evidence="2" type="ORF">Tco_0803110</name>
</gene>
<protein>
    <submittedName>
        <fullName evidence="2">Uncharacterized protein</fullName>
    </submittedName>
</protein>
<organism evidence="2 3">
    <name type="scientific">Tanacetum coccineum</name>
    <dbReference type="NCBI Taxonomy" id="301880"/>
    <lineage>
        <taxon>Eukaryota</taxon>
        <taxon>Viridiplantae</taxon>
        <taxon>Streptophyta</taxon>
        <taxon>Embryophyta</taxon>
        <taxon>Tracheophyta</taxon>
        <taxon>Spermatophyta</taxon>
        <taxon>Magnoliopsida</taxon>
        <taxon>eudicotyledons</taxon>
        <taxon>Gunneridae</taxon>
        <taxon>Pentapetalae</taxon>
        <taxon>asterids</taxon>
        <taxon>campanulids</taxon>
        <taxon>Asterales</taxon>
        <taxon>Asteraceae</taxon>
        <taxon>Asteroideae</taxon>
        <taxon>Anthemideae</taxon>
        <taxon>Anthemidinae</taxon>
        <taxon>Tanacetum</taxon>
    </lineage>
</organism>